<evidence type="ECO:0000313" key="3">
    <source>
        <dbReference type="Proteomes" id="UP000799753"/>
    </source>
</evidence>
<keyword evidence="3" id="KW-1185">Reference proteome</keyword>
<accession>A0A6A6RPL0</accession>
<name>A0A6A6RPL0_9PLEO</name>
<sequence length="239" mass="26016">MALAWAGYATTVGSVRRACSCLRHFLITAAGYRAFHSGGDAAAGGTYGGRRGGADTGRRKGAEGRWQEAGGRRGQARSLVTATARRRYYVAQVGEGREGREGVAYSSYSRAEVQREGVHSGATSGDLRSRPVSLGVRPHAAGLELAGGRVCARRGECWQFCELWAVGCELELRHRHRRRRETTTSRAGGQWAAGAAREAHRDVGLAGAWTRERRVCRWSVVWPASLRQPVRHGGRWSEG</sequence>
<protein>
    <submittedName>
        <fullName evidence="2">Uncharacterized protein</fullName>
    </submittedName>
</protein>
<proteinExistence type="predicted"/>
<dbReference type="EMBL" id="MU006800">
    <property type="protein sequence ID" value="KAF2636118.1"/>
    <property type="molecule type" value="Genomic_DNA"/>
</dbReference>
<dbReference type="Proteomes" id="UP000799753">
    <property type="component" value="Unassembled WGS sequence"/>
</dbReference>
<reference evidence="2" key="1">
    <citation type="journal article" date="2020" name="Stud. Mycol.">
        <title>101 Dothideomycetes genomes: a test case for predicting lifestyles and emergence of pathogens.</title>
        <authorList>
            <person name="Haridas S."/>
            <person name="Albert R."/>
            <person name="Binder M."/>
            <person name="Bloem J."/>
            <person name="Labutti K."/>
            <person name="Salamov A."/>
            <person name="Andreopoulos B."/>
            <person name="Baker S."/>
            <person name="Barry K."/>
            <person name="Bills G."/>
            <person name="Bluhm B."/>
            <person name="Cannon C."/>
            <person name="Castanera R."/>
            <person name="Culley D."/>
            <person name="Daum C."/>
            <person name="Ezra D."/>
            <person name="Gonzalez J."/>
            <person name="Henrissat B."/>
            <person name="Kuo A."/>
            <person name="Liang C."/>
            <person name="Lipzen A."/>
            <person name="Lutzoni F."/>
            <person name="Magnuson J."/>
            <person name="Mondo S."/>
            <person name="Nolan M."/>
            <person name="Ohm R."/>
            <person name="Pangilinan J."/>
            <person name="Park H.-J."/>
            <person name="Ramirez L."/>
            <person name="Alfaro M."/>
            <person name="Sun H."/>
            <person name="Tritt A."/>
            <person name="Yoshinaga Y."/>
            <person name="Zwiers L.-H."/>
            <person name="Turgeon B."/>
            <person name="Goodwin S."/>
            <person name="Spatafora J."/>
            <person name="Crous P."/>
            <person name="Grigoriev I."/>
        </authorList>
    </citation>
    <scope>NUCLEOTIDE SEQUENCE</scope>
    <source>
        <strain evidence="2">CBS 473.64</strain>
    </source>
</reference>
<evidence type="ECO:0000256" key="1">
    <source>
        <dbReference type="SAM" id="MobiDB-lite"/>
    </source>
</evidence>
<gene>
    <name evidence="2" type="ORF">P280DRAFT_158465</name>
</gene>
<dbReference type="AlphaFoldDB" id="A0A6A6RPL0"/>
<organism evidence="2 3">
    <name type="scientific">Massarina eburnea CBS 473.64</name>
    <dbReference type="NCBI Taxonomy" id="1395130"/>
    <lineage>
        <taxon>Eukaryota</taxon>
        <taxon>Fungi</taxon>
        <taxon>Dikarya</taxon>
        <taxon>Ascomycota</taxon>
        <taxon>Pezizomycotina</taxon>
        <taxon>Dothideomycetes</taxon>
        <taxon>Pleosporomycetidae</taxon>
        <taxon>Pleosporales</taxon>
        <taxon>Massarineae</taxon>
        <taxon>Massarinaceae</taxon>
        <taxon>Massarina</taxon>
    </lineage>
</organism>
<evidence type="ECO:0000313" key="2">
    <source>
        <dbReference type="EMBL" id="KAF2636118.1"/>
    </source>
</evidence>
<feature type="region of interest" description="Disordered" evidence="1">
    <location>
        <begin position="43"/>
        <end position="73"/>
    </location>
</feature>
<feature type="compositionally biased region" description="Basic and acidic residues" evidence="1">
    <location>
        <begin position="52"/>
        <end position="66"/>
    </location>
</feature>